<organism evidence="1 2">
    <name type="scientific">Candidatus Daviesbacteria bacterium RIFCSPHIGHO2_01_FULL_41_23</name>
    <dbReference type="NCBI Taxonomy" id="1797764"/>
    <lineage>
        <taxon>Bacteria</taxon>
        <taxon>Candidatus Daviesiibacteriota</taxon>
    </lineage>
</organism>
<dbReference type="Pfam" id="PF01809">
    <property type="entry name" value="YidD"/>
    <property type="match status" value="1"/>
</dbReference>
<dbReference type="NCBIfam" id="TIGR00278">
    <property type="entry name" value="membrane protein insertion efficiency factor YidD"/>
    <property type="match status" value="1"/>
</dbReference>
<dbReference type="EMBL" id="MFCR01000011">
    <property type="protein sequence ID" value="OGE18653.1"/>
    <property type="molecule type" value="Genomic_DNA"/>
</dbReference>
<accession>A0A1F5IQJ9</accession>
<reference evidence="1 2" key="1">
    <citation type="journal article" date="2016" name="Nat. Commun.">
        <title>Thousands of microbial genomes shed light on interconnected biogeochemical processes in an aquifer system.</title>
        <authorList>
            <person name="Anantharaman K."/>
            <person name="Brown C.T."/>
            <person name="Hug L.A."/>
            <person name="Sharon I."/>
            <person name="Castelle C.J."/>
            <person name="Probst A.J."/>
            <person name="Thomas B.C."/>
            <person name="Singh A."/>
            <person name="Wilkins M.J."/>
            <person name="Karaoz U."/>
            <person name="Brodie E.L."/>
            <person name="Williams K.H."/>
            <person name="Hubbard S.S."/>
            <person name="Banfield J.F."/>
        </authorList>
    </citation>
    <scope>NUCLEOTIDE SEQUENCE [LARGE SCALE GENOMIC DNA]</scope>
</reference>
<gene>
    <name evidence="1" type="ORF">A2871_04105</name>
</gene>
<dbReference type="PANTHER" id="PTHR33383:SF1">
    <property type="entry name" value="MEMBRANE PROTEIN INSERTION EFFICIENCY FACTOR-RELATED"/>
    <property type="match status" value="1"/>
</dbReference>
<dbReference type="AlphaFoldDB" id="A0A1F5IQJ9"/>
<dbReference type="SMART" id="SM01234">
    <property type="entry name" value="Haemolytic"/>
    <property type="match status" value="1"/>
</dbReference>
<evidence type="ECO:0008006" key="3">
    <source>
        <dbReference type="Google" id="ProtNLM"/>
    </source>
</evidence>
<dbReference type="Proteomes" id="UP000176336">
    <property type="component" value="Unassembled WGS sequence"/>
</dbReference>
<proteinExistence type="predicted"/>
<name>A0A1F5IQJ9_9BACT</name>
<sequence length="66" mass="7659">MKNLLITLLNFYQTYLSFDKGALAIFAPGGACRYSPSCSEYTKEQIREFGVFRGTWLGLKRIWRCK</sequence>
<protein>
    <recommendedName>
        <fullName evidence="3">Membrane protein insertion efficiency factor YidD</fullName>
    </recommendedName>
</protein>
<evidence type="ECO:0000313" key="1">
    <source>
        <dbReference type="EMBL" id="OGE18653.1"/>
    </source>
</evidence>
<comment type="caution">
    <text evidence="1">The sequence shown here is derived from an EMBL/GenBank/DDBJ whole genome shotgun (WGS) entry which is preliminary data.</text>
</comment>
<dbReference type="PANTHER" id="PTHR33383">
    <property type="entry name" value="MEMBRANE PROTEIN INSERTION EFFICIENCY FACTOR-RELATED"/>
    <property type="match status" value="1"/>
</dbReference>
<evidence type="ECO:0000313" key="2">
    <source>
        <dbReference type="Proteomes" id="UP000176336"/>
    </source>
</evidence>
<dbReference type="InterPro" id="IPR002696">
    <property type="entry name" value="Membr_insert_effic_factor_YidD"/>
</dbReference>